<proteinExistence type="predicted"/>
<name>A0A4P1RKM0_LUPAN</name>
<reference evidence="10 11" key="1">
    <citation type="journal article" date="2017" name="Plant Biotechnol. J.">
        <title>A comprehensive draft genome sequence for lupin (Lupinus angustifolius), an emerging health food: insights into plant-microbe interactions and legume evolution.</title>
        <authorList>
            <person name="Hane J.K."/>
            <person name="Ming Y."/>
            <person name="Kamphuis L.G."/>
            <person name="Nelson M.N."/>
            <person name="Garg G."/>
            <person name="Atkins C.A."/>
            <person name="Bayer P.E."/>
            <person name="Bravo A."/>
            <person name="Bringans S."/>
            <person name="Cannon S."/>
            <person name="Edwards D."/>
            <person name="Foley R."/>
            <person name="Gao L.L."/>
            <person name="Harrison M.J."/>
            <person name="Huang W."/>
            <person name="Hurgobin B."/>
            <person name="Li S."/>
            <person name="Liu C.W."/>
            <person name="McGrath A."/>
            <person name="Morahan G."/>
            <person name="Murray J."/>
            <person name="Weller J."/>
            <person name="Jian J."/>
            <person name="Singh K.B."/>
        </authorList>
    </citation>
    <scope>NUCLEOTIDE SEQUENCE [LARGE SCALE GENOMIC DNA]</scope>
    <source>
        <strain evidence="11">cv. Tanjil</strain>
        <tissue evidence="10">Whole plant</tissue>
    </source>
</reference>
<sequence length="1509" mass="165186">MREGLRSRTRLGKDSGAGGVVERGGLEKESFDLNVEGSSVPQEEALNSTTEKKDEVDCAVEKFDLNESPGGNADLTEDVNDKGCSSLGGRGSVREADVEAEVDKNEANEKGCCSGEGSFIKADVETEVNKKEGSNDSVLIGGRVLRSREFIIDFIFTVTGLRSRTRLGKDSGAGGVVERGGLEKESFDLNVEGSSVPQEEALNSTTEKKDEVDCAVEKFDLNESPGGNADLTEDVNDKGCSSLGGRGSVREADVEAEVDKNEANEKGCCSGEGSFIKADVETEVNKKEGSNDSVLIGGRVLRSRSKRADDNKSCNRENSGALHGETNESSVLERIESTKEYDEADEYVSDGHVNEKDKLKRKGHKRNLKRKRGRPPKIKLEEEAQFVDQLPCKRGRPPIIRLNEQGQSVDQLTHKRGRPPKAGIQNQFLKVVHSRKGKVVFRKGKKGLTARYSATVNAISGTHSGRASERELEKKGFSPVKKNKFVKVLNTENNGVASPVTSNAVKAPVGGKSLRNKAKQLVREQIMERLSAAGWTVDYRQRSGRDYRDAVYVSLDGKTHWSITLAYNRLKNHYEAGDGEGKVYGSGFKFTPIPEKDYQILTKVVNKERNDKNKPRPKGGNGEETVDRVNKKLKKERLGSGAGKGKIKRKRSLHEEGSTAPSRMSIMARDHKRHKTQNKKRCAPLVRNAEEEIDSETDGYVPYNGKRTVLAWMIDLGTIVQNQKVHYMQNRRGFSPTQGRITGDGIHCGCCNEIVTISDFEAHAGSKLSDPLKNIYIEGGISLLQCMLDSWDKQDEFERKGFHFVDTAGEDPNDDTCGVCGDGGDLICCDGCPSTFHQSCLDINKFPSGDWHCIYCCCKFCGLAGGSSNQKDINGGFTVSTLLTCHLCQEKYHRSCTEANVAMTDDSKDPIFCGSKCDQLSERLEMLLGVKHEIEDGFSWSFIRRSDVGFDASKIKPEIVQCNSKLAVALTIMDECFMPYIDHRSGTNLIHSILYNCGSNFKRLNCSGFVTAILERGDEVISAATIRIHGNQLAEMPFIGTRYMYRRQGMCRRLLNAIECALSSLNVDLLVIPAISELIETWTSVFGFEPLDLTSKKLINNKNLVVFPHVDMLQKKIHSHKLAGENLIPLEVSNIQKSHTIHKVANFCDGAGSSGSDLINFAGIPPSNACQINESGYQPPEGSLNEALDITSNTIDHDTSPDDVTCPAVCQAIDENMAVEAADAHDYASDTCYRAQDKSISYNCTRPYHDQKSIDLDSQSNKCCITCEEKQCLSVSHINTEAAEGHYVHTTESKDSADIILHGSHKMSDSCELKSKNDCVQPYFTGSEVQAVNDCASHCRPDTNNDCAASEAVLIKDVTKNFTEDLPAANCEKGLSMVSVSDVNEANICSVKAPNLQTNINPEYCQSIVVSSGFCEKIVDGVKERNEAPSVAEVNFLVADKGMVPDNKLGIAGSSELEEPDLQLDQTAQSNPPSLCSPNTASGMCPHWASTDSTSCGSTEAIVLSNQAM</sequence>
<dbReference type="GO" id="GO:0003714">
    <property type="term" value="F:transcription corepressor activity"/>
    <property type="evidence" value="ECO:0007669"/>
    <property type="project" value="InterPro"/>
</dbReference>
<evidence type="ECO:0000259" key="8">
    <source>
        <dbReference type="PROSITE" id="PS50016"/>
    </source>
</evidence>
<dbReference type="CDD" id="cd15539">
    <property type="entry name" value="PHD1_AIRE"/>
    <property type="match status" value="1"/>
</dbReference>
<evidence type="ECO:0000256" key="7">
    <source>
        <dbReference type="SAM" id="MobiDB-lite"/>
    </source>
</evidence>
<dbReference type="InterPro" id="IPR001965">
    <property type="entry name" value="Znf_PHD"/>
</dbReference>
<dbReference type="PANTHER" id="PTHR46309">
    <property type="entry name" value="PHD FINGER PROTEIN 12"/>
    <property type="match status" value="1"/>
</dbReference>
<dbReference type="InterPro" id="IPR042163">
    <property type="entry name" value="PHF12"/>
</dbReference>
<dbReference type="InterPro" id="IPR032308">
    <property type="entry name" value="TDBD"/>
</dbReference>
<feature type="compositionally biased region" description="Polar residues" evidence="7">
    <location>
        <begin position="36"/>
        <end position="49"/>
    </location>
</feature>
<protein>
    <recommendedName>
        <fullName evidence="12">PHD-type domain-containing protein</fullName>
    </recommendedName>
</protein>
<dbReference type="PANTHER" id="PTHR46309:SF1">
    <property type="entry name" value="PHD FINGER PROTEIN 12"/>
    <property type="match status" value="1"/>
</dbReference>
<dbReference type="InterPro" id="IPR011011">
    <property type="entry name" value="Znf_FYVE_PHD"/>
</dbReference>
<dbReference type="STRING" id="3871.A0A4P1RKM0"/>
<dbReference type="Pfam" id="PF00628">
    <property type="entry name" value="PHD"/>
    <property type="match status" value="1"/>
</dbReference>
<dbReference type="SMART" id="SM00384">
    <property type="entry name" value="AT_hook"/>
    <property type="match status" value="2"/>
</dbReference>
<dbReference type="SUPFAM" id="SSF57903">
    <property type="entry name" value="FYVE/PHD zinc finger"/>
    <property type="match status" value="1"/>
</dbReference>
<evidence type="ECO:0000256" key="1">
    <source>
        <dbReference type="ARBA" id="ARBA00004123"/>
    </source>
</evidence>
<evidence type="ECO:0008006" key="12">
    <source>
        <dbReference type="Google" id="ProtNLM"/>
    </source>
</evidence>
<evidence type="ECO:0000259" key="9">
    <source>
        <dbReference type="PROSITE" id="PS51186"/>
    </source>
</evidence>
<keyword evidence="2" id="KW-0479">Metal-binding</keyword>
<dbReference type="GO" id="GO:0016747">
    <property type="term" value="F:acyltransferase activity, transferring groups other than amino-acyl groups"/>
    <property type="evidence" value="ECO:0007669"/>
    <property type="project" value="InterPro"/>
</dbReference>
<evidence type="ECO:0000313" key="11">
    <source>
        <dbReference type="Proteomes" id="UP000188354"/>
    </source>
</evidence>
<dbReference type="GO" id="GO:0005634">
    <property type="term" value="C:nucleus"/>
    <property type="evidence" value="ECO:0007669"/>
    <property type="project" value="UniProtKB-SubCell"/>
</dbReference>
<keyword evidence="4" id="KW-0862">Zinc</keyword>
<dbReference type="GO" id="GO:0008270">
    <property type="term" value="F:zinc ion binding"/>
    <property type="evidence" value="ECO:0007669"/>
    <property type="project" value="UniProtKB-KW"/>
</dbReference>
<dbReference type="InterPro" id="IPR056511">
    <property type="entry name" value="IDM1_C"/>
</dbReference>
<feature type="compositionally biased region" description="Basic and acidic residues" evidence="7">
    <location>
        <begin position="605"/>
        <end position="614"/>
    </location>
</feature>
<dbReference type="Pfam" id="PF23209">
    <property type="entry name" value="IDM1_C"/>
    <property type="match status" value="1"/>
</dbReference>
<keyword evidence="11" id="KW-1185">Reference proteome</keyword>
<feature type="compositionally biased region" description="Basic residues" evidence="7">
    <location>
        <begin position="359"/>
        <end position="375"/>
    </location>
</feature>
<evidence type="ECO:0000313" key="10">
    <source>
        <dbReference type="EMBL" id="OIW12663.1"/>
    </source>
</evidence>
<feature type="region of interest" description="Disordered" evidence="7">
    <location>
        <begin position="1"/>
        <end position="53"/>
    </location>
</feature>
<keyword evidence="3 6" id="KW-0863">Zinc-finger</keyword>
<dbReference type="Proteomes" id="UP000188354">
    <property type="component" value="Chromosome LG04"/>
</dbReference>
<feature type="domain" description="N-acetyltransferase" evidence="9">
    <location>
        <begin position="957"/>
        <end position="1117"/>
    </location>
</feature>
<feature type="compositionally biased region" description="Basic and acidic residues" evidence="7">
    <location>
        <begin position="331"/>
        <end position="341"/>
    </location>
</feature>
<evidence type="ECO:0000256" key="5">
    <source>
        <dbReference type="ARBA" id="ARBA00023242"/>
    </source>
</evidence>
<feature type="region of interest" description="Disordered" evidence="7">
    <location>
        <begin position="605"/>
        <end position="661"/>
    </location>
</feature>
<organism evidence="10 11">
    <name type="scientific">Lupinus angustifolius</name>
    <name type="common">Narrow-leaved blue lupine</name>
    <dbReference type="NCBI Taxonomy" id="3871"/>
    <lineage>
        <taxon>Eukaryota</taxon>
        <taxon>Viridiplantae</taxon>
        <taxon>Streptophyta</taxon>
        <taxon>Embryophyta</taxon>
        <taxon>Tracheophyta</taxon>
        <taxon>Spermatophyta</taxon>
        <taxon>Magnoliopsida</taxon>
        <taxon>eudicotyledons</taxon>
        <taxon>Gunneridae</taxon>
        <taxon>Pentapetalae</taxon>
        <taxon>rosids</taxon>
        <taxon>fabids</taxon>
        <taxon>Fabales</taxon>
        <taxon>Fabaceae</taxon>
        <taxon>Papilionoideae</taxon>
        <taxon>50 kb inversion clade</taxon>
        <taxon>genistoids sensu lato</taxon>
        <taxon>core genistoids</taxon>
        <taxon>Genisteae</taxon>
        <taxon>Lupinus</taxon>
    </lineage>
</organism>
<evidence type="ECO:0000256" key="3">
    <source>
        <dbReference type="ARBA" id="ARBA00022771"/>
    </source>
</evidence>
<dbReference type="PROSITE" id="PS50016">
    <property type="entry name" value="ZF_PHD_2"/>
    <property type="match status" value="1"/>
</dbReference>
<dbReference type="InterPro" id="IPR019787">
    <property type="entry name" value="Znf_PHD-finger"/>
</dbReference>
<feature type="domain" description="PHD-type" evidence="8">
    <location>
        <begin position="814"/>
        <end position="859"/>
    </location>
</feature>
<dbReference type="InterPro" id="IPR054292">
    <property type="entry name" value="DUF7028"/>
</dbReference>
<dbReference type="Pfam" id="PF22970">
    <property type="entry name" value="DUF7028"/>
    <property type="match status" value="1"/>
</dbReference>
<accession>A0A4P1RKM0</accession>
<dbReference type="GO" id="GO:0006357">
    <property type="term" value="P:regulation of transcription by RNA polymerase II"/>
    <property type="evidence" value="ECO:0007669"/>
    <property type="project" value="TreeGrafter"/>
</dbReference>
<dbReference type="Pfam" id="PF16135">
    <property type="entry name" value="TDBD"/>
    <property type="match status" value="1"/>
</dbReference>
<dbReference type="EMBL" id="CM007364">
    <property type="protein sequence ID" value="OIW12663.1"/>
    <property type="molecule type" value="Genomic_DNA"/>
</dbReference>
<dbReference type="GO" id="GO:0003677">
    <property type="term" value="F:DNA binding"/>
    <property type="evidence" value="ECO:0007669"/>
    <property type="project" value="InterPro"/>
</dbReference>
<comment type="subcellular location">
    <subcellularLocation>
        <location evidence="1">Nucleus</location>
    </subcellularLocation>
</comment>
<evidence type="ECO:0000256" key="6">
    <source>
        <dbReference type="PROSITE-ProRule" id="PRU00146"/>
    </source>
</evidence>
<dbReference type="InterPro" id="IPR013083">
    <property type="entry name" value="Znf_RING/FYVE/PHD"/>
</dbReference>
<gene>
    <name evidence="10" type="ORF">TanjilG_24596</name>
</gene>
<dbReference type="Gene3D" id="3.30.40.10">
    <property type="entry name" value="Zinc/RING finger domain, C3HC4 (zinc finger)"/>
    <property type="match status" value="1"/>
</dbReference>
<keyword evidence="5" id="KW-0539">Nucleus</keyword>
<dbReference type="SMART" id="SM00249">
    <property type="entry name" value="PHD"/>
    <property type="match status" value="2"/>
</dbReference>
<feature type="region of interest" description="Disordered" evidence="7">
    <location>
        <begin position="298"/>
        <end position="375"/>
    </location>
</feature>
<dbReference type="InterPro" id="IPR017956">
    <property type="entry name" value="AT_hook_DNA-bd_motif"/>
</dbReference>
<dbReference type="InterPro" id="IPR000182">
    <property type="entry name" value="GNAT_dom"/>
</dbReference>
<dbReference type="PROSITE" id="PS51186">
    <property type="entry name" value="GNAT"/>
    <property type="match status" value="1"/>
</dbReference>
<dbReference type="Gramene" id="OIW12663">
    <property type="protein sequence ID" value="OIW12663"/>
    <property type="gene ID" value="TanjilG_24596"/>
</dbReference>
<feature type="compositionally biased region" description="Basic and acidic residues" evidence="7">
    <location>
        <begin position="306"/>
        <end position="315"/>
    </location>
</feature>
<evidence type="ECO:0000256" key="4">
    <source>
        <dbReference type="ARBA" id="ARBA00022833"/>
    </source>
</evidence>
<evidence type="ECO:0000256" key="2">
    <source>
        <dbReference type="ARBA" id="ARBA00022723"/>
    </source>
</evidence>